<sequence length="76" mass="8509">MSLLRCLLVVAMLVVHGGVLTSVNSQQVAKCEEECGGYMGVTCADECNCVFYRYSDYGKCRPAWLNETYLPDFIPF</sequence>
<dbReference type="Proteomes" id="UP000821845">
    <property type="component" value="Chromosome 3"/>
</dbReference>
<reference evidence="1" key="1">
    <citation type="submission" date="2020-05" db="EMBL/GenBank/DDBJ databases">
        <title>Large-scale comparative analyses of tick genomes elucidate their genetic diversity and vector capacities.</title>
        <authorList>
            <person name="Jia N."/>
            <person name="Wang J."/>
            <person name="Shi W."/>
            <person name="Du L."/>
            <person name="Sun Y."/>
            <person name="Zhan W."/>
            <person name="Jiang J."/>
            <person name="Wang Q."/>
            <person name="Zhang B."/>
            <person name="Ji P."/>
            <person name="Sakyi L.B."/>
            <person name="Cui X."/>
            <person name="Yuan T."/>
            <person name="Jiang B."/>
            <person name="Yang W."/>
            <person name="Lam T.T.-Y."/>
            <person name="Chang Q."/>
            <person name="Ding S."/>
            <person name="Wang X."/>
            <person name="Zhu J."/>
            <person name="Ruan X."/>
            <person name="Zhao L."/>
            <person name="Wei J."/>
            <person name="Que T."/>
            <person name="Du C."/>
            <person name="Cheng J."/>
            <person name="Dai P."/>
            <person name="Han X."/>
            <person name="Huang E."/>
            <person name="Gao Y."/>
            <person name="Liu J."/>
            <person name="Shao H."/>
            <person name="Ye R."/>
            <person name="Li L."/>
            <person name="Wei W."/>
            <person name="Wang X."/>
            <person name="Wang C."/>
            <person name="Yang T."/>
            <person name="Huo Q."/>
            <person name="Li W."/>
            <person name="Guo W."/>
            <person name="Chen H."/>
            <person name="Zhou L."/>
            <person name="Ni X."/>
            <person name="Tian J."/>
            <person name="Zhou Y."/>
            <person name="Sheng Y."/>
            <person name="Liu T."/>
            <person name="Pan Y."/>
            <person name="Xia L."/>
            <person name="Li J."/>
            <person name="Zhao F."/>
            <person name="Cao W."/>
        </authorList>
    </citation>
    <scope>NUCLEOTIDE SEQUENCE</scope>
    <source>
        <strain evidence="1">Hyas-2018</strain>
    </source>
</reference>
<comment type="caution">
    <text evidence="1">The sequence shown here is derived from an EMBL/GenBank/DDBJ whole genome shotgun (WGS) entry which is preliminary data.</text>
</comment>
<keyword evidence="2" id="KW-1185">Reference proteome</keyword>
<protein>
    <submittedName>
        <fullName evidence="1">Uncharacterized protein</fullName>
    </submittedName>
</protein>
<proteinExistence type="predicted"/>
<organism evidence="1 2">
    <name type="scientific">Hyalomma asiaticum</name>
    <name type="common">Tick</name>
    <dbReference type="NCBI Taxonomy" id="266040"/>
    <lineage>
        <taxon>Eukaryota</taxon>
        <taxon>Metazoa</taxon>
        <taxon>Ecdysozoa</taxon>
        <taxon>Arthropoda</taxon>
        <taxon>Chelicerata</taxon>
        <taxon>Arachnida</taxon>
        <taxon>Acari</taxon>
        <taxon>Parasitiformes</taxon>
        <taxon>Ixodida</taxon>
        <taxon>Ixodoidea</taxon>
        <taxon>Ixodidae</taxon>
        <taxon>Hyalomminae</taxon>
        <taxon>Hyalomma</taxon>
    </lineage>
</organism>
<evidence type="ECO:0000313" key="1">
    <source>
        <dbReference type="EMBL" id="KAH6936894.1"/>
    </source>
</evidence>
<dbReference type="EMBL" id="CM023483">
    <property type="protein sequence ID" value="KAH6936894.1"/>
    <property type="molecule type" value="Genomic_DNA"/>
</dbReference>
<gene>
    <name evidence="1" type="ORF">HPB50_024057</name>
</gene>
<accession>A0ACB7SW64</accession>
<evidence type="ECO:0000313" key="2">
    <source>
        <dbReference type="Proteomes" id="UP000821845"/>
    </source>
</evidence>
<name>A0ACB7SW64_HYAAI</name>